<gene>
    <name evidence="1" type="ORF">BFS26_08070</name>
</gene>
<proteinExistence type="predicted"/>
<dbReference type="EMBL" id="MOAE01000039">
    <property type="protein sequence ID" value="OIN62388.1"/>
    <property type="molecule type" value="Genomic_DNA"/>
</dbReference>
<evidence type="ECO:0000313" key="1">
    <source>
        <dbReference type="EMBL" id="OIN62388.1"/>
    </source>
</evidence>
<dbReference type="AlphaFoldDB" id="A0A1S2VWS6"/>
<comment type="caution">
    <text evidence="1">The sequence shown here is derived from an EMBL/GenBank/DDBJ whole genome shotgun (WGS) entry which is preliminary data.</text>
</comment>
<accession>A0A1S2VWS6</accession>
<evidence type="ECO:0000313" key="2">
    <source>
        <dbReference type="Proteomes" id="UP000181801"/>
    </source>
</evidence>
<name>A0A1S2VWS6_BIFLN</name>
<protein>
    <submittedName>
        <fullName evidence="1">ImpB/MucB/SamB family protein</fullName>
    </submittedName>
</protein>
<organism evidence="1 2">
    <name type="scientific">Bifidobacterium longum subsp. suis</name>
    <dbReference type="NCBI Taxonomy" id="1695"/>
    <lineage>
        <taxon>Bacteria</taxon>
        <taxon>Bacillati</taxon>
        <taxon>Actinomycetota</taxon>
        <taxon>Actinomycetes</taxon>
        <taxon>Bifidobacteriales</taxon>
        <taxon>Bifidobacteriaceae</taxon>
        <taxon>Bifidobacterium</taxon>
    </lineage>
</organism>
<reference evidence="1 2" key="1">
    <citation type="journal article" date="2016" name="BMC Microbiol.">
        <title>Fucosyllactose and L-fucose utilization of infant Bifidobacterium longum and Bifidobacterium kashiwanohense.</title>
        <authorList>
            <person name="Bunesova V."/>
            <person name="Lacroix C."/>
            <person name="Schwab C."/>
        </authorList>
    </citation>
    <scope>NUCLEOTIDE SEQUENCE [LARGE SCALE GENOMIC DNA]</scope>
    <source>
        <strain evidence="1 2">BSM11-5</strain>
    </source>
</reference>
<sequence length="305" mass="35162">MTSVIQRTVQFYWLRLRSRDGISNGTTGHINWMKRLSEFREFPWENKILDNIIFDSVTDKHYPVLTVFEQFQPNFMQLIDQEHKRVTDFMDSEAYSNTNNLAKSSAFAFFPKYSLVSRVSGNAGKSVDPLKKALNYYWPEEDYEWDVIPVITADSIERFKKELRGIDSLTASFTTKNFIDKAYEIKGNAGEFYQEIAQKVGADLDIDIRISLTDDTAYGKARRVFKDIMQDFIISAVNQNRKVQVSGPDFADKLLELNLVSHPVVEQSEITISNDEPRLFTGLINHLIAVSVDKETYLYDISKSN</sequence>
<dbReference type="Proteomes" id="UP000181801">
    <property type="component" value="Unassembled WGS sequence"/>
</dbReference>